<dbReference type="GO" id="GO:0004020">
    <property type="term" value="F:adenylylsulfate kinase activity"/>
    <property type="evidence" value="ECO:0007669"/>
    <property type="project" value="UniProtKB-EC"/>
</dbReference>
<evidence type="ECO:0000313" key="4">
    <source>
        <dbReference type="Proteomes" id="UP001589793"/>
    </source>
</evidence>
<sequence>MPEDAPETLLLTGTVGAGKTTTAFAIGELLQDRGIPHAVIDLDEIRRQWPHPPADPFGEAVQMANLRDVAANYRRAGARRLVLAGVLEDQDKRADFARALGGTAPVVCRLAVELDRVRERLRSRHEPGAAREWHLARSGELDAILIAGAVADHVVPVAAEAPSAVAERVLAEVGWD</sequence>
<dbReference type="SUPFAM" id="SSF52540">
    <property type="entry name" value="P-loop containing nucleoside triphosphate hydrolases"/>
    <property type="match status" value="1"/>
</dbReference>
<accession>A0ABV6R8S3</accession>
<name>A0ABV6R8S3_9MICO</name>
<dbReference type="Proteomes" id="UP001589793">
    <property type="component" value="Unassembled WGS sequence"/>
</dbReference>
<reference evidence="3 4" key="1">
    <citation type="submission" date="2024-09" db="EMBL/GenBank/DDBJ databases">
        <authorList>
            <person name="Sun Q."/>
            <person name="Mori K."/>
        </authorList>
    </citation>
    <scope>NUCLEOTIDE SEQUENCE [LARGE SCALE GENOMIC DNA]</scope>
    <source>
        <strain evidence="3 4">CICC 10874</strain>
    </source>
</reference>
<dbReference type="EMBL" id="JBHLSV010000005">
    <property type="protein sequence ID" value="MFC0673385.1"/>
    <property type="molecule type" value="Genomic_DNA"/>
</dbReference>
<dbReference type="InterPro" id="IPR059117">
    <property type="entry name" value="APS_kinase_dom"/>
</dbReference>
<evidence type="ECO:0000259" key="2">
    <source>
        <dbReference type="Pfam" id="PF01583"/>
    </source>
</evidence>
<keyword evidence="4" id="KW-1185">Reference proteome</keyword>
<gene>
    <name evidence="3" type="ORF">ACFFF6_05375</name>
</gene>
<proteinExistence type="predicted"/>
<organism evidence="3 4">
    <name type="scientific">Brachybacterium hainanense</name>
    <dbReference type="NCBI Taxonomy" id="1541174"/>
    <lineage>
        <taxon>Bacteria</taxon>
        <taxon>Bacillati</taxon>
        <taxon>Actinomycetota</taxon>
        <taxon>Actinomycetes</taxon>
        <taxon>Micrococcales</taxon>
        <taxon>Dermabacteraceae</taxon>
        <taxon>Brachybacterium</taxon>
    </lineage>
</organism>
<evidence type="ECO:0000256" key="1">
    <source>
        <dbReference type="ARBA" id="ARBA00022679"/>
    </source>
</evidence>
<keyword evidence="3" id="KW-0418">Kinase</keyword>
<evidence type="ECO:0000313" key="3">
    <source>
        <dbReference type="EMBL" id="MFC0673385.1"/>
    </source>
</evidence>
<dbReference type="Gene3D" id="3.40.50.300">
    <property type="entry name" value="P-loop containing nucleotide triphosphate hydrolases"/>
    <property type="match status" value="1"/>
</dbReference>
<keyword evidence="1 3" id="KW-0808">Transferase</keyword>
<dbReference type="InterPro" id="IPR027417">
    <property type="entry name" value="P-loop_NTPase"/>
</dbReference>
<protein>
    <submittedName>
        <fullName evidence="3">Adenylyl-sulfate kinase</fullName>
        <ecNumber evidence="3">2.7.1.25</ecNumber>
    </submittedName>
</protein>
<feature type="domain" description="APS kinase" evidence="2">
    <location>
        <begin position="7"/>
        <end position="49"/>
    </location>
</feature>
<dbReference type="Pfam" id="PF01583">
    <property type="entry name" value="APS_kinase"/>
    <property type="match status" value="1"/>
</dbReference>
<dbReference type="RefSeq" id="WP_376978916.1">
    <property type="nucleotide sequence ID" value="NZ_JBHLSV010000005.1"/>
</dbReference>
<comment type="caution">
    <text evidence="3">The sequence shown here is derived from an EMBL/GenBank/DDBJ whole genome shotgun (WGS) entry which is preliminary data.</text>
</comment>
<dbReference type="EC" id="2.7.1.25" evidence="3"/>